<name>A0A238FQE8_9BASI</name>
<gene>
    <name evidence="7" type="ORF">BQ2448_6655</name>
</gene>
<evidence type="ECO:0000256" key="5">
    <source>
        <dbReference type="SAM" id="MobiDB-lite"/>
    </source>
</evidence>
<evidence type="ECO:0000313" key="8">
    <source>
        <dbReference type="Proteomes" id="UP000198372"/>
    </source>
</evidence>
<keyword evidence="8" id="KW-1185">Reference proteome</keyword>
<dbReference type="PANTHER" id="PTHR11785:SF512">
    <property type="entry name" value="SOBREMESA, ISOFORM B"/>
    <property type="match status" value="1"/>
</dbReference>
<feature type="transmembrane region" description="Helical" evidence="6">
    <location>
        <begin position="554"/>
        <end position="573"/>
    </location>
</feature>
<dbReference type="AlphaFoldDB" id="A0A238FQE8"/>
<feature type="region of interest" description="Disordered" evidence="5">
    <location>
        <begin position="1"/>
        <end position="105"/>
    </location>
</feature>
<feature type="transmembrane region" description="Helical" evidence="6">
    <location>
        <begin position="442"/>
        <end position="463"/>
    </location>
</feature>
<keyword evidence="3 6" id="KW-1133">Transmembrane helix</keyword>
<dbReference type="STRING" id="269621.A0A238FQE8"/>
<dbReference type="InterPro" id="IPR002293">
    <property type="entry name" value="AA/rel_permease1"/>
</dbReference>
<dbReference type="EMBL" id="FMSP01000020">
    <property type="protein sequence ID" value="SCV74223.1"/>
    <property type="molecule type" value="Genomic_DNA"/>
</dbReference>
<keyword evidence="4 6" id="KW-0472">Membrane</keyword>
<evidence type="ECO:0000256" key="3">
    <source>
        <dbReference type="ARBA" id="ARBA00022989"/>
    </source>
</evidence>
<proteinExistence type="predicted"/>
<evidence type="ECO:0000256" key="6">
    <source>
        <dbReference type="SAM" id="Phobius"/>
    </source>
</evidence>
<dbReference type="Proteomes" id="UP000198372">
    <property type="component" value="Unassembled WGS sequence"/>
</dbReference>
<evidence type="ECO:0000313" key="7">
    <source>
        <dbReference type="EMBL" id="SCV74223.1"/>
    </source>
</evidence>
<feature type="compositionally biased region" description="Basic and acidic residues" evidence="5">
    <location>
        <begin position="84"/>
        <end position="103"/>
    </location>
</feature>
<sequence>MTSSSGSTTPTARPVASTSTSTSTSTYEMAEAGASTTVTASVSRPVREDDYHTDEDETAHDHDGAGALPLLENDDADDDDDDDAGRQSLDDDERPRAIHEKRPTRLRRPSSTLMFDFSSAHLLSLATSDESTKRRNGTVSEPITVMAGVALIVGMQIGSGIFSSPGVVAKETGAVGSALLLWTFAGLLSWAGALSFAELGTALPINGGAQAVSSGATIKRRENFLLTWKRLVLRLQYLDAAFGPLPAYCFSFTAVTALKPGSQAIISIIFGEYMCRIMWHTAFSKDPTVAARGVPTIAIKLVGILALLLLSCMQAWSTRAGTRAQMVLTVFKVFALVLVFIGGLVVLGSGRAASSFSFEGSSDKPAGYALALFSALWTFDGWDQCNYVAKDCAPGTLPLIINTSLALVVLLFVLANISYFLVLPFTTAVSSSTIGLDFGRGLTGPIGGVLFALIVSISCIGALNGSLYTSSRLIVSAGEQGFIPKLFARYHERRETPLNGIMLSSGLSIIFIIFGDFAHLTLFYGVCAWFFNFWVVIGLLVLRVQEPTLKRPYRTWLSTPILFASTSLFLIVLSCFSKPLESLAAFGEVLSSQRDEKGGCFCFEISDGRQLMISLCVCVCVCDWAGFCFAGTIPYYIQTRRTEAERRTPIIGLEMR</sequence>
<feature type="transmembrane region" description="Helical" evidence="6">
    <location>
        <begin position="521"/>
        <end position="542"/>
    </location>
</feature>
<feature type="compositionally biased region" description="Acidic residues" evidence="5">
    <location>
        <begin position="72"/>
        <end position="83"/>
    </location>
</feature>
<evidence type="ECO:0000256" key="4">
    <source>
        <dbReference type="ARBA" id="ARBA00023136"/>
    </source>
</evidence>
<feature type="transmembrane region" description="Helical" evidence="6">
    <location>
        <begin position="297"/>
        <end position="316"/>
    </location>
</feature>
<dbReference type="GO" id="GO:0016020">
    <property type="term" value="C:membrane"/>
    <property type="evidence" value="ECO:0007669"/>
    <property type="project" value="UniProtKB-SubCell"/>
</dbReference>
<keyword evidence="2 6" id="KW-0812">Transmembrane</keyword>
<dbReference type="Pfam" id="PF13520">
    <property type="entry name" value="AA_permease_2"/>
    <property type="match status" value="1"/>
</dbReference>
<feature type="transmembrane region" description="Helical" evidence="6">
    <location>
        <begin position="498"/>
        <end position="515"/>
    </location>
</feature>
<dbReference type="InterPro" id="IPR050598">
    <property type="entry name" value="AminoAcid_Transporter"/>
</dbReference>
<dbReference type="PANTHER" id="PTHR11785">
    <property type="entry name" value="AMINO ACID TRANSPORTER"/>
    <property type="match status" value="1"/>
</dbReference>
<accession>A0A238FQE8</accession>
<feature type="transmembrane region" description="Helical" evidence="6">
    <location>
        <begin position="399"/>
        <end position="422"/>
    </location>
</feature>
<feature type="transmembrane region" description="Helical" evidence="6">
    <location>
        <begin position="611"/>
        <end position="637"/>
    </location>
</feature>
<dbReference type="OrthoDB" id="5982228at2759"/>
<reference evidence="8" key="1">
    <citation type="submission" date="2016-09" db="EMBL/GenBank/DDBJ databases">
        <authorList>
            <person name="Jeantristanb JTB J.-T."/>
            <person name="Ricardo R."/>
        </authorList>
    </citation>
    <scope>NUCLEOTIDE SEQUENCE [LARGE SCALE GENOMIC DNA]</scope>
</reference>
<protein>
    <submittedName>
        <fullName evidence="7">BQ2448_6655 protein</fullName>
    </submittedName>
</protein>
<dbReference type="GO" id="GO:0015179">
    <property type="term" value="F:L-amino acid transmembrane transporter activity"/>
    <property type="evidence" value="ECO:0007669"/>
    <property type="project" value="TreeGrafter"/>
</dbReference>
<evidence type="ECO:0000256" key="2">
    <source>
        <dbReference type="ARBA" id="ARBA00022692"/>
    </source>
</evidence>
<feature type="transmembrane region" description="Helical" evidence="6">
    <location>
        <begin position="328"/>
        <end position="347"/>
    </location>
</feature>
<evidence type="ECO:0000256" key="1">
    <source>
        <dbReference type="ARBA" id="ARBA00004141"/>
    </source>
</evidence>
<feature type="transmembrane region" description="Helical" evidence="6">
    <location>
        <begin position="143"/>
        <end position="162"/>
    </location>
</feature>
<organism evidence="7 8">
    <name type="scientific">Microbotryum intermedium</name>
    <dbReference type="NCBI Taxonomy" id="269621"/>
    <lineage>
        <taxon>Eukaryota</taxon>
        <taxon>Fungi</taxon>
        <taxon>Dikarya</taxon>
        <taxon>Basidiomycota</taxon>
        <taxon>Pucciniomycotina</taxon>
        <taxon>Microbotryomycetes</taxon>
        <taxon>Microbotryales</taxon>
        <taxon>Microbotryaceae</taxon>
        <taxon>Microbotryum</taxon>
    </lineage>
</organism>
<feature type="compositionally biased region" description="Low complexity" evidence="5">
    <location>
        <begin position="7"/>
        <end position="26"/>
    </location>
</feature>
<feature type="transmembrane region" description="Helical" evidence="6">
    <location>
        <begin position="174"/>
        <end position="197"/>
    </location>
</feature>
<comment type="subcellular location">
    <subcellularLocation>
        <location evidence="1">Membrane</location>
        <topology evidence="1">Multi-pass membrane protein</topology>
    </subcellularLocation>
</comment>
<dbReference type="Gene3D" id="1.20.1740.10">
    <property type="entry name" value="Amino acid/polyamine transporter I"/>
    <property type="match status" value="1"/>
</dbReference>